<gene>
    <name evidence="4" type="ORF">GCM10022384_64180</name>
</gene>
<evidence type="ECO:0000256" key="1">
    <source>
        <dbReference type="ARBA" id="ARBA00023002"/>
    </source>
</evidence>
<feature type="domain" description="Pyridoxamine 5'-phosphate oxidase N-terminal" evidence="3">
    <location>
        <begin position="27"/>
        <end position="147"/>
    </location>
</feature>
<dbReference type="InterPro" id="IPR052019">
    <property type="entry name" value="F420H2_bilvrd_red/Heme_oxyg"/>
</dbReference>
<accession>A0ABP7SCN9</accession>
<keyword evidence="5" id="KW-1185">Reference proteome</keyword>
<protein>
    <recommendedName>
        <fullName evidence="3">Pyridoxamine 5'-phosphate oxidase N-terminal domain-containing protein</fullName>
    </recommendedName>
</protein>
<reference evidence="5" key="1">
    <citation type="journal article" date="2019" name="Int. J. Syst. Evol. Microbiol.">
        <title>The Global Catalogue of Microorganisms (GCM) 10K type strain sequencing project: providing services to taxonomists for standard genome sequencing and annotation.</title>
        <authorList>
            <consortium name="The Broad Institute Genomics Platform"/>
            <consortium name="The Broad Institute Genome Sequencing Center for Infectious Disease"/>
            <person name="Wu L."/>
            <person name="Ma J."/>
        </authorList>
    </citation>
    <scope>NUCLEOTIDE SEQUENCE [LARGE SCALE GENOMIC DNA]</scope>
    <source>
        <strain evidence="5">JCM 17027</strain>
    </source>
</reference>
<dbReference type="SUPFAM" id="SSF50475">
    <property type="entry name" value="FMN-binding split barrel"/>
    <property type="match status" value="1"/>
</dbReference>
<evidence type="ECO:0000313" key="4">
    <source>
        <dbReference type="EMBL" id="GAA4009928.1"/>
    </source>
</evidence>
<dbReference type="Pfam" id="PF01243">
    <property type="entry name" value="PNPOx_N"/>
    <property type="match status" value="1"/>
</dbReference>
<dbReference type="InterPro" id="IPR012349">
    <property type="entry name" value="Split_barrel_FMN-bd"/>
</dbReference>
<dbReference type="Proteomes" id="UP001500034">
    <property type="component" value="Unassembled WGS sequence"/>
</dbReference>
<name>A0ABP7SCN9_9ACTN</name>
<evidence type="ECO:0000313" key="5">
    <source>
        <dbReference type="Proteomes" id="UP001500034"/>
    </source>
</evidence>
<proteinExistence type="predicted"/>
<dbReference type="InterPro" id="IPR011576">
    <property type="entry name" value="Pyridox_Oxase_N"/>
</dbReference>
<sequence length="152" mass="16673">MAVSNRRKPIVGQMPEGHRDTQSWPLSDAIEEFLSEPGQAVLVTLRPTGTIHAVPVSFTWDSEARLARVMTGGQSKKARNLVAAPGSRVALCQRDEVSSWVTLEGTGTVHDDPERLAEGARRYAERYKKEWLNPPGAAVIEIAVDVVMARNV</sequence>
<evidence type="ECO:0000259" key="3">
    <source>
        <dbReference type="Pfam" id="PF01243"/>
    </source>
</evidence>
<evidence type="ECO:0000256" key="2">
    <source>
        <dbReference type="SAM" id="MobiDB-lite"/>
    </source>
</evidence>
<dbReference type="PANTHER" id="PTHR35176:SF1">
    <property type="entry name" value="F420H(2)-DEPENDENT BILIVERDIN REDUCTASE"/>
    <property type="match status" value="1"/>
</dbReference>
<organism evidence="4 5">
    <name type="scientific">Streptomyces marokkonensis</name>
    <dbReference type="NCBI Taxonomy" id="324855"/>
    <lineage>
        <taxon>Bacteria</taxon>
        <taxon>Bacillati</taxon>
        <taxon>Actinomycetota</taxon>
        <taxon>Actinomycetes</taxon>
        <taxon>Kitasatosporales</taxon>
        <taxon>Streptomycetaceae</taxon>
        <taxon>Streptomyces</taxon>
    </lineage>
</organism>
<comment type="caution">
    <text evidence="4">The sequence shown here is derived from an EMBL/GenBank/DDBJ whole genome shotgun (WGS) entry which is preliminary data.</text>
</comment>
<dbReference type="EMBL" id="BAABCQ010000205">
    <property type="protein sequence ID" value="GAA4009928.1"/>
    <property type="molecule type" value="Genomic_DNA"/>
</dbReference>
<dbReference type="Gene3D" id="2.30.110.10">
    <property type="entry name" value="Electron Transport, Fmn-binding Protein, Chain A"/>
    <property type="match status" value="1"/>
</dbReference>
<feature type="region of interest" description="Disordered" evidence="2">
    <location>
        <begin position="1"/>
        <end position="22"/>
    </location>
</feature>
<keyword evidence="1" id="KW-0560">Oxidoreductase</keyword>
<dbReference type="PANTHER" id="PTHR35176">
    <property type="entry name" value="HEME OXYGENASE HI_0854-RELATED"/>
    <property type="match status" value="1"/>
</dbReference>